<dbReference type="OrthoDB" id="980939at2"/>
<accession>A0A2Z4IMK1</accession>
<keyword evidence="1" id="KW-0732">Signal</keyword>
<reference evidence="2 3" key="1">
    <citation type="submission" date="2018-06" db="EMBL/GenBank/DDBJ databases">
        <title>Echinicola strongylocentroti sp. nov., isolated from a sea urchin Strongylocentrotus intermedius.</title>
        <authorList>
            <person name="Bae S.S."/>
        </authorList>
    </citation>
    <scope>NUCLEOTIDE SEQUENCE [LARGE SCALE GENOMIC DNA]</scope>
    <source>
        <strain evidence="2 3">MEBiC08714</strain>
    </source>
</reference>
<feature type="signal peptide" evidence="1">
    <location>
        <begin position="1"/>
        <end position="23"/>
    </location>
</feature>
<organism evidence="2 3">
    <name type="scientific">Echinicola strongylocentroti</name>
    <dbReference type="NCBI Taxonomy" id="1795355"/>
    <lineage>
        <taxon>Bacteria</taxon>
        <taxon>Pseudomonadati</taxon>
        <taxon>Bacteroidota</taxon>
        <taxon>Cytophagia</taxon>
        <taxon>Cytophagales</taxon>
        <taxon>Cyclobacteriaceae</taxon>
        <taxon>Echinicola</taxon>
    </lineage>
</organism>
<protein>
    <recommendedName>
        <fullName evidence="4">Outer membrane protein beta-barrel domain-containing protein</fullName>
    </recommendedName>
</protein>
<dbReference type="KEGG" id="est:DN752_18440"/>
<dbReference type="RefSeq" id="WP_112785330.1">
    <property type="nucleotide sequence ID" value="NZ_CP030041.1"/>
</dbReference>
<keyword evidence="3" id="KW-1185">Reference proteome</keyword>
<evidence type="ECO:0000313" key="2">
    <source>
        <dbReference type="EMBL" id="AWW31957.1"/>
    </source>
</evidence>
<evidence type="ECO:0000313" key="3">
    <source>
        <dbReference type="Proteomes" id="UP000248688"/>
    </source>
</evidence>
<dbReference type="Proteomes" id="UP000248688">
    <property type="component" value="Chromosome"/>
</dbReference>
<name>A0A2Z4IMK1_9BACT</name>
<evidence type="ECO:0000256" key="1">
    <source>
        <dbReference type="SAM" id="SignalP"/>
    </source>
</evidence>
<dbReference type="EMBL" id="CP030041">
    <property type="protein sequence ID" value="AWW31957.1"/>
    <property type="molecule type" value="Genomic_DNA"/>
</dbReference>
<dbReference type="AlphaFoldDB" id="A0A2Z4IMK1"/>
<evidence type="ECO:0008006" key="4">
    <source>
        <dbReference type="Google" id="ProtNLM"/>
    </source>
</evidence>
<sequence length="197" mass="22327">MNLKSTTIFLFVIFGLTLSPVHAQNTDEVRVYYGVAAAEFVRAPMYGGGGYDNTGFKEFGLRYLKGISERFFIETGVNYSSSNAIFHPEFIGEPVESKKEEFHLISVPIYAHYTFWRHFFVNGGPLLDFDASDNPDFIDKQAGIGYSLGVGGKYEFQQFSLFVNPNFKQHALFPFQKSSNHQKLTEFGVQFGVGYQF</sequence>
<gene>
    <name evidence="2" type="ORF">DN752_18440</name>
</gene>
<feature type="chain" id="PRO_5016446760" description="Outer membrane protein beta-barrel domain-containing protein" evidence="1">
    <location>
        <begin position="24"/>
        <end position="197"/>
    </location>
</feature>
<proteinExistence type="predicted"/>